<dbReference type="EMBL" id="VNHK01000021">
    <property type="protein sequence ID" value="TYO84532.1"/>
    <property type="molecule type" value="Genomic_DNA"/>
</dbReference>
<keyword evidence="2" id="KW-1185">Reference proteome</keyword>
<reference evidence="1 2" key="1">
    <citation type="submission" date="2019-07" db="EMBL/GenBank/DDBJ databases">
        <title>Genomic Encyclopedia of Archaeal and Bacterial Type Strains, Phase II (KMG-II): from individual species to whole genera.</title>
        <authorList>
            <person name="Goeker M."/>
        </authorList>
    </citation>
    <scope>NUCLEOTIDE SEQUENCE [LARGE SCALE GENOMIC DNA]</scope>
    <source>
        <strain evidence="1 2">DSM 14571</strain>
    </source>
</reference>
<sequence>MKEFKISQSESIINDIVTHLKNGHMGAAILRNWKYKREGNTIYFNLKKDGVINLADILWFGYLTNN</sequence>
<dbReference type="RefSeq" id="WP_065082339.1">
    <property type="nucleotide sequence ID" value="NZ_FLSS01000005.1"/>
</dbReference>
<comment type="caution">
    <text evidence="1">The sequence shown here is derived from an EMBL/GenBank/DDBJ whole genome shotgun (WGS) entry which is preliminary data.</text>
</comment>
<gene>
    <name evidence="1" type="ORF">LX74_03956</name>
</gene>
<protein>
    <submittedName>
        <fullName evidence="1">Uncharacterized protein</fullName>
    </submittedName>
</protein>
<evidence type="ECO:0000313" key="2">
    <source>
        <dbReference type="Proteomes" id="UP000324513"/>
    </source>
</evidence>
<evidence type="ECO:0000313" key="1">
    <source>
        <dbReference type="EMBL" id="TYO84532.1"/>
    </source>
</evidence>
<organism evidence="1 2">
    <name type="scientific">Elizabethkingia miricola</name>
    <name type="common">Chryseobacterium miricola</name>
    <dbReference type="NCBI Taxonomy" id="172045"/>
    <lineage>
        <taxon>Bacteria</taxon>
        <taxon>Pseudomonadati</taxon>
        <taxon>Bacteroidota</taxon>
        <taxon>Flavobacteriia</taxon>
        <taxon>Flavobacteriales</taxon>
        <taxon>Weeksellaceae</taxon>
        <taxon>Elizabethkingia</taxon>
    </lineage>
</organism>
<name>A0ABY3NAJ4_ELIMR</name>
<accession>A0ABY3NAJ4</accession>
<proteinExistence type="predicted"/>
<dbReference type="Proteomes" id="UP000324513">
    <property type="component" value="Unassembled WGS sequence"/>
</dbReference>